<dbReference type="InterPro" id="IPR036390">
    <property type="entry name" value="WH_DNA-bd_sf"/>
</dbReference>
<dbReference type="Gene3D" id="1.10.10.10">
    <property type="entry name" value="Winged helix-like DNA-binding domain superfamily/Winged helix DNA-binding domain"/>
    <property type="match status" value="1"/>
</dbReference>
<dbReference type="Pfam" id="PF00392">
    <property type="entry name" value="GntR"/>
    <property type="match status" value="1"/>
</dbReference>
<dbReference type="GO" id="GO:0003700">
    <property type="term" value="F:DNA-binding transcription factor activity"/>
    <property type="evidence" value="ECO:0007669"/>
    <property type="project" value="InterPro"/>
</dbReference>
<organism evidence="5">
    <name type="scientific">Streptomyces sp. SID12501</name>
    <dbReference type="NCBI Taxonomy" id="2706042"/>
    <lineage>
        <taxon>Bacteria</taxon>
        <taxon>Bacillati</taxon>
        <taxon>Actinomycetota</taxon>
        <taxon>Actinomycetes</taxon>
        <taxon>Kitasatosporales</taxon>
        <taxon>Streptomycetaceae</taxon>
        <taxon>Streptomyces</taxon>
    </lineage>
</organism>
<feature type="domain" description="HTH gntR-type" evidence="4">
    <location>
        <begin position="23"/>
        <end position="91"/>
    </location>
</feature>
<dbReference type="AlphaFoldDB" id="A0A6B3BX66"/>
<sequence>MHASCRTLTFDSVEEKINPAAATYHYEQLAKIIESKIRTGSLAAGSRLPGELILSQEYGVGSNTVRRALDILRERGLIITVRARGSFVIEELPHDETDRGGK</sequence>
<keyword evidence="3" id="KW-0804">Transcription</keyword>
<dbReference type="GO" id="GO:0045892">
    <property type="term" value="P:negative regulation of DNA-templated transcription"/>
    <property type="evidence" value="ECO:0007669"/>
    <property type="project" value="TreeGrafter"/>
</dbReference>
<evidence type="ECO:0000256" key="2">
    <source>
        <dbReference type="ARBA" id="ARBA00023125"/>
    </source>
</evidence>
<accession>A0A6B3BX66</accession>
<protein>
    <submittedName>
        <fullName evidence="5">Winged helix-turn-helix transcriptional regulator</fullName>
    </submittedName>
</protein>
<dbReference type="PANTHER" id="PTHR44846">
    <property type="entry name" value="MANNOSYL-D-GLYCERATE TRANSPORT/METABOLISM SYSTEM REPRESSOR MNGR-RELATED"/>
    <property type="match status" value="1"/>
</dbReference>
<evidence type="ECO:0000313" key="5">
    <source>
        <dbReference type="EMBL" id="NEC88948.1"/>
    </source>
</evidence>
<evidence type="ECO:0000259" key="4">
    <source>
        <dbReference type="PROSITE" id="PS50949"/>
    </source>
</evidence>
<dbReference type="PANTHER" id="PTHR44846:SF1">
    <property type="entry name" value="MANNOSYL-D-GLYCERATE TRANSPORT_METABOLISM SYSTEM REPRESSOR MNGR-RELATED"/>
    <property type="match status" value="1"/>
</dbReference>
<dbReference type="EMBL" id="JAAGLU010000021">
    <property type="protein sequence ID" value="NEC88948.1"/>
    <property type="molecule type" value="Genomic_DNA"/>
</dbReference>
<dbReference type="PROSITE" id="PS50949">
    <property type="entry name" value="HTH_GNTR"/>
    <property type="match status" value="1"/>
</dbReference>
<dbReference type="InterPro" id="IPR050679">
    <property type="entry name" value="Bact_HTH_transcr_reg"/>
</dbReference>
<comment type="caution">
    <text evidence="5">The sequence shown here is derived from an EMBL/GenBank/DDBJ whole genome shotgun (WGS) entry which is preliminary data.</text>
</comment>
<dbReference type="CDD" id="cd07377">
    <property type="entry name" value="WHTH_GntR"/>
    <property type="match status" value="1"/>
</dbReference>
<dbReference type="SUPFAM" id="SSF46785">
    <property type="entry name" value="Winged helix' DNA-binding domain"/>
    <property type="match status" value="1"/>
</dbReference>
<evidence type="ECO:0000256" key="1">
    <source>
        <dbReference type="ARBA" id="ARBA00023015"/>
    </source>
</evidence>
<dbReference type="SMART" id="SM00345">
    <property type="entry name" value="HTH_GNTR"/>
    <property type="match status" value="1"/>
</dbReference>
<name>A0A6B3BX66_9ACTN</name>
<dbReference type="InterPro" id="IPR036388">
    <property type="entry name" value="WH-like_DNA-bd_sf"/>
</dbReference>
<gene>
    <name evidence="5" type="ORF">G3I71_24740</name>
</gene>
<keyword evidence="2" id="KW-0238">DNA-binding</keyword>
<dbReference type="GO" id="GO:0003677">
    <property type="term" value="F:DNA binding"/>
    <property type="evidence" value="ECO:0007669"/>
    <property type="project" value="UniProtKB-KW"/>
</dbReference>
<dbReference type="PRINTS" id="PR00035">
    <property type="entry name" value="HTHGNTR"/>
</dbReference>
<reference evidence="5" key="1">
    <citation type="submission" date="2020-01" db="EMBL/GenBank/DDBJ databases">
        <title>Insect and environment-associated Actinomycetes.</title>
        <authorList>
            <person name="Currrie C."/>
            <person name="Chevrette M."/>
            <person name="Carlson C."/>
            <person name="Stubbendieck R."/>
            <person name="Wendt-Pienkowski E."/>
        </authorList>
    </citation>
    <scope>NUCLEOTIDE SEQUENCE</scope>
    <source>
        <strain evidence="5">SID12501</strain>
    </source>
</reference>
<evidence type="ECO:0000256" key="3">
    <source>
        <dbReference type="ARBA" id="ARBA00023163"/>
    </source>
</evidence>
<dbReference type="InterPro" id="IPR000524">
    <property type="entry name" value="Tscrpt_reg_HTH_GntR"/>
</dbReference>
<proteinExistence type="predicted"/>
<keyword evidence="1" id="KW-0805">Transcription regulation</keyword>